<sequence>MAILRGFGKKATLFVTMTANPKWGNIVAYLAPNSIAMNDPGLGATVFHLKQEAVIGGTQDSLREIFGSYWLNRVPKAKFTTSSYCGFSF</sequence>
<dbReference type="OrthoDB" id="3366231at2759"/>
<protein>
    <recommendedName>
        <fullName evidence="1">Helitron helicase-like domain-containing protein</fullName>
    </recommendedName>
</protein>
<evidence type="ECO:0000313" key="3">
    <source>
        <dbReference type="Proteomes" id="UP000286134"/>
    </source>
</evidence>
<accession>A0A420HFW2</accession>
<gene>
    <name evidence="2" type="ORF">OnM2_082005</name>
</gene>
<dbReference type="EMBL" id="MCFK01008265">
    <property type="protein sequence ID" value="RKF56287.1"/>
    <property type="molecule type" value="Genomic_DNA"/>
</dbReference>
<reference evidence="2 3" key="1">
    <citation type="journal article" date="2018" name="BMC Genomics">
        <title>Comparative genome analyses reveal sequence features reflecting distinct modes of host-adaptation between dicot and monocot powdery mildew.</title>
        <authorList>
            <person name="Wu Y."/>
            <person name="Ma X."/>
            <person name="Pan Z."/>
            <person name="Kale S.D."/>
            <person name="Song Y."/>
            <person name="King H."/>
            <person name="Zhang Q."/>
            <person name="Presley C."/>
            <person name="Deng X."/>
            <person name="Wei C.I."/>
            <person name="Xiao S."/>
        </authorList>
    </citation>
    <scope>NUCLEOTIDE SEQUENCE [LARGE SCALE GENOMIC DNA]</scope>
    <source>
        <strain evidence="2">UMSG2</strain>
    </source>
</reference>
<name>A0A420HFW2_9PEZI</name>
<evidence type="ECO:0000259" key="1">
    <source>
        <dbReference type="Pfam" id="PF14214"/>
    </source>
</evidence>
<comment type="caution">
    <text evidence="2">The sequence shown here is derived from an EMBL/GenBank/DDBJ whole genome shotgun (WGS) entry which is preliminary data.</text>
</comment>
<feature type="domain" description="Helitron helicase-like" evidence="1">
    <location>
        <begin position="1"/>
        <end position="67"/>
    </location>
</feature>
<dbReference type="InterPro" id="IPR025476">
    <property type="entry name" value="Helitron_helicase-like"/>
</dbReference>
<dbReference type="AlphaFoldDB" id="A0A420HFW2"/>
<dbReference type="Pfam" id="PF14214">
    <property type="entry name" value="Helitron_like_N"/>
    <property type="match status" value="1"/>
</dbReference>
<proteinExistence type="predicted"/>
<organism evidence="2 3">
    <name type="scientific">Erysiphe neolycopersici</name>
    <dbReference type="NCBI Taxonomy" id="212602"/>
    <lineage>
        <taxon>Eukaryota</taxon>
        <taxon>Fungi</taxon>
        <taxon>Dikarya</taxon>
        <taxon>Ascomycota</taxon>
        <taxon>Pezizomycotina</taxon>
        <taxon>Leotiomycetes</taxon>
        <taxon>Erysiphales</taxon>
        <taxon>Erysiphaceae</taxon>
        <taxon>Erysiphe</taxon>
    </lineage>
</organism>
<dbReference type="Proteomes" id="UP000286134">
    <property type="component" value="Unassembled WGS sequence"/>
</dbReference>
<evidence type="ECO:0000313" key="2">
    <source>
        <dbReference type="EMBL" id="RKF56287.1"/>
    </source>
</evidence>
<keyword evidence="3" id="KW-1185">Reference proteome</keyword>